<proteinExistence type="predicted"/>
<evidence type="ECO:0000313" key="3">
    <source>
        <dbReference type="Proteomes" id="UP000722750"/>
    </source>
</evidence>
<sequence>MKIPDSWRVLVTGVTSIHGWPIFTQLSELLPEAFLYGLRPPKSDVPDSDNISSFCITERAELERIRDEFKPTHVIHCAGVCDLDVCEDRPEWAHALNVQGTRTVADVFGNDIPILYLSTDLVFSGYNSPTGGYTEDDEPDPINVVGKTFVEAEEHIQKCEDHCIVRLGLPLGDSILGNKGAIDWIDGRFRRNLPVTLFYDEYRSCIDCEEIAEMTVAALALELRGLFHLGGEKTWSLYDIGKYVLERGGYSPGLLNGRMRHQEENGPPRIGNVSLNSNRLRNLLNVSRKGAKSQRKGLKLN</sequence>
<organism evidence="2 3">
    <name type="scientific">Candidatus Scalindua arabica</name>
    <dbReference type="NCBI Taxonomy" id="1127984"/>
    <lineage>
        <taxon>Bacteria</taxon>
        <taxon>Pseudomonadati</taxon>
        <taxon>Planctomycetota</taxon>
        <taxon>Candidatus Brocadiia</taxon>
        <taxon>Candidatus Brocadiales</taxon>
        <taxon>Candidatus Scalinduaceae</taxon>
        <taxon>Candidatus Scalindua</taxon>
    </lineage>
</organism>
<dbReference type="Pfam" id="PF04321">
    <property type="entry name" value="RmlD_sub_bind"/>
    <property type="match status" value="1"/>
</dbReference>
<dbReference type="SUPFAM" id="SSF51735">
    <property type="entry name" value="NAD(P)-binding Rossmann-fold domains"/>
    <property type="match status" value="1"/>
</dbReference>
<dbReference type="InterPro" id="IPR029903">
    <property type="entry name" value="RmlD-like-bd"/>
</dbReference>
<feature type="domain" description="RmlD-like substrate binding" evidence="1">
    <location>
        <begin position="8"/>
        <end position="284"/>
    </location>
</feature>
<dbReference type="InterPro" id="IPR036291">
    <property type="entry name" value="NAD(P)-bd_dom_sf"/>
</dbReference>
<dbReference type="EMBL" id="JAANXD010000052">
    <property type="protein sequence ID" value="MBS1258215.1"/>
    <property type="molecule type" value="Genomic_DNA"/>
</dbReference>
<dbReference type="PANTHER" id="PTHR43242:SF1">
    <property type="entry name" value="NAD(P)-BINDING ROSSMANN-FOLD SUPERFAMILY PROTEIN"/>
    <property type="match status" value="1"/>
</dbReference>
<comment type="caution">
    <text evidence="2">The sequence shown here is derived from an EMBL/GenBank/DDBJ whole genome shotgun (WGS) entry which is preliminary data.</text>
</comment>
<protein>
    <recommendedName>
        <fullName evidence="1">RmlD-like substrate binding domain-containing protein</fullName>
    </recommendedName>
</protein>
<reference evidence="2" key="1">
    <citation type="journal article" date="2021" name="ISME J.">
        <title>Fine-scale metabolic discontinuity in a stratified prokaryote microbiome of a Red Sea deep halocline.</title>
        <authorList>
            <person name="Michoud G."/>
            <person name="Ngugi D.K."/>
            <person name="Barozzi A."/>
            <person name="Merlino G."/>
            <person name="Calleja M.L."/>
            <person name="Delgado-Huertas A."/>
            <person name="Moran X.A.G."/>
            <person name="Daffonchio D."/>
        </authorList>
    </citation>
    <scope>NUCLEOTIDE SEQUENCE</scope>
    <source>
        <strain evidence="2">SuakinDeep_MAG55_1</strain>
    </source>
</reference>
<dbReference type="Proteomes" id="UP000722750">
    <property type="component" value="Unassembled WGS sequence"/>
</dbReference>
<dbReference type="Gene3D" id="3.40.50.720">
    <property type="entry name" value="NAD(P)-binding Rossmann-like Domain"/>
    <property type="match status" value="1"/>
</dbReference>
<dbReference type="PANTHER" id="PTHR43242">
    <property type="entry name" value="NAD(P)-BINDING ROSSMANN-FOLD SUPERFAMILY PROTEIN"/>
    <property type="match status" value="1"/>
</dbReference>
<accession>A0A941W261</accession>
<evidence type="ECO:0000259" key="1">
    <source>
        <dbReference type="Pfam" id="PF04321"/>
    </source>
</evidence>
<gene>
    <name evidence="2" type="ORF">MAG551_01268</name>
</gene>
<name>A0A941W261_9BACT</name>
<dbReference type="AlphaFoldDB" id="A0A941W261"/>
<evidence type="ECO:0000313" key="2">
    <source>
        <dbReference type="EMBL" id="MBS1258215.1"/>
    </source>
</evidence>